<reference evidence="3 4" key="1">
    <citation type="submission" date="2021-07" db="EMBL/GenBank/DDBJ databases">
        <title>Whole Genome Sequence of Nocardia Iowensis.</title>
        <authorList>
            <person name="Lamm A."/>
            <person name="Collins-Fairclough A.M."/>
            <person name="Bunk B."/>
            <person name="Sproer C."/>
        </authorList>
    </citation>
    <scope>NUCLEOTIDE SEQUENCE [LARGE SCALE GENOMIC DNA]</scope>
    <source>
        <strain evidence="3 4">NRRL 5646</strain>
    </source>
</reference>
<dbReference type="InterPro" id="IPR015890">
    <property type="entry name" value="Chorismate_C"/>
</dbReference>
<dbReference type="EMBL" id="CP078145">
    <property type="protein sequence ID" value="QXN92294.1"/>
    <property type="molecule type" value="Genomic_DNA"/>
</dbReference>
<name>A0ABX8RRP3_NOCIO</name>
<dbReference type="Proteomes" id="UP000694257">
    <property type="component" value="Chromosome"/>
</dbReference>
<evidence type="ECO:0000259" key="2">
    <source>
        <dbReference type="Pfam" id="PF00425"/>
    </source>
</evidence>
<keyword evidence="4" id="KW-1185">Reference proteome</keyword>
<sequence>MSTTDERLRVEYVTDPAAAMSRLAGADRFGEYVMYERPGEWVFAADPIGGIELDVEELRVTWAGQTTTTKWDGRPAGVVDRALAALPLDGRNAYGWIGFEFCAWAFDATEYLEPRTTLVQLMIPRIEVRVGEFGIRVSGATPAETGDIHDLIAESQETELPQPYPADVRLDPTGYQDRVAEAVGEIQAGRYQKVILSRKVDLPFVVDVPATYRLGRAHNTPARSFLLRLGGLEAAGFSPELVAAVDADRVVTTEPLAGTRAFGRGAAVDMAAREDLISDPKEIVEHAISVRTSFAEISSVADPGTSVVSDFMAVRERGSVQHLASTVQGKLAADRSSWDAVEVLFPSVTASGIPKREGVDSVFRLDHDPRGLYSGAVVTVSPTGALEATLVLRAVYQTTEGAWLRAGAGIVGQSRPEREFEETCEKLGCIAPYVVRAQ</sequence>
<protein>
    <submittedName>
        <fullName evidence="3">Salicylate synthase</fullName>
    </submittedName>
</protein>
<accession>A0ABX8RRP3</accession>
<evidence type="ECO:0000256" key="1">
    <source>
        <dbReference type="ARBA" id="ARBA00023239"/>
    </source>
</evidence>
<feature type="domain" description="Chorismate-utilising enzyme C-terminal" evidence="2">
    <location>
        <begin position="173"/>
        <end position="426"/>
    </location>
</feature>
<gene>
    <name evidence="3" type="ORF">KV110_03810</name>
</gene>
<dbReference type="InterPro" id="IPR019999">
    <property type="entry name" value="Anth_synth_I-like"/>
</dbReference>
<dbReference type="Pfam" id="PF00425">
    <property type="entry name" value="Chorismate_bind"/>
    <property type="match status" value="1"/>
</dbReference>
<evidence type="ECO:0000313" key="4">
    <source>
        <dbReference type="Proteomes" id="UP000694257"/>
    </source>
</evidence>
<dbReference type="PANTHER" id="PTHR11236">
    <property type="entry name" value="AMINOBENZOATE/ANTHRANILATE SYNTHASE"/>
    <property type="match status" value="1"/>
</dbReference>
<keyword evidence="1" id="KW-0456">Lyase</keyword>
<dbReference type="NCBIfam" id="TIGR03494">
    <property type="entry name" value="salicyl_syn"/>
    <property type="match status" value="1"/>
</dbReference>
<organism evidence="3 4">
    <name type="scientific">Nocardia iowensis</name>
    <dbReference type="NCBI Taxonomy" id="204891"/>
    <lineage>
        <taxon>Bacteria</taxon>
        <taxon>Bacillati</taxon>
        <taxon>Actinomycetota</taxon>
        <taxon>Actinomycetes</taxon>
        <taxon>Mycobacteriales</taxon>
        <taxon>Nocardiaceae</taxon>
        <taxon>Nocardia</taxon>
    </lineage>
</organism>
<evidence type="ECO:0000313" key="3">
    <source>
        <dbReference type="EMBL" id="QXN92294.1"/>
    </source>
</evidence>
<proteinExistence type="predicted"/>
<dbReference type="RefSeq" id="WP_218473494.1">
    <property type="nucleotide sequence ID" value="NZ_BAABJN010000009.1"/>
</dbReference>
<dbReference type="PANTHER" id="PTHR11236:SF48">
    <property type="entry name" value="ISOCHORISMATE SYNTHASE MENF"/>
    <property type="match status" value="1"/>
</dbReference>
<dbReference type="InterPro" id="IPR019996">
    <property type="entry name" value="Salicylate_synthase"/>
</dbReference>